<dbReference type="RefSeq" id="WP_127682477.1">
    <property type="nucleotide sequence ID" value="NZ_SACM01000002.1"/>
</dbReference>
<dbReference type="EMBL" id="SACM01000002">
    <property type="protein sequence ID" value="RVT85979.1"/>
    <property type="molecule type" value="Genomic_DNA"/>
</dbReference>
<evidence type="ECO:0000259" key="2">
    <source>
        <dbReference type="SMART" id="SM00062"/>
    </source>
</evidence>
<sequence length="261" mass="27980">MSGGWTRRGALQAGAAVGLGGAWAAARAQEESLTLRVGWGHSPPYQFETPQGPAGLDIELLTVWARAAGVKLQWVRATWARQLLEAQAGTLDLMLSATPSEERRGFADFTAAYRQENLGLISLAGQGLEVADLRELEGRPVKIGIMRGMAFQPGLAQTLERPGLQRQLVPLRGDDMTLAALRAGQLTYILSDVVSIRHMASQGPGEPVSVALAFPPAPVHVLVSRHALNRHPGLLGRLNEALQRVRGSPAWVQALARYPGA</sequence>
<accession>A0A437LKN2</accession>
<feature type="domain" description="Solute-binding protein family 3/N-terminal" evidence="2">
    <location>
        <begin position="34"/>
        <end position="255"/>
    </location>
</feature>
<organism evidence="3 4">
    <name type="scientific">Inhella crocodyli</name>
    <dbReference type="NCBI Taxonomy" id="2499851"/>
    <lineage>
        <taxon>Bacteria</taxon>
        <taxon>Pseudomonadati</taxon>
        <taxon>Pseudomonadota</taxon>
        <taxon>Betaproteobacteria</taxon>
        <taxon>Burkholderiales</taxon>
        <taxon>Sphaerotilaceae</taxon>
        <taxon>Inhella</taxon>
    </lineage>
</organism>
<protein>
    <submittedName>
        <fullName evidence="3">Transporter substrate-binding domain-containing protein</fullName>
    </submittedName>
</protein>
<gene>
    <name evidence="3" type="ORF">EOD73_07990</name>
</gene>
<dbReference type="PROSITE" id="PS51318">
    <property type="entry name" value="TAT"/>
    <property type="match status" value="1"/>
</dbReference>
<dbReference type="InterPro" id="IPR001638">
    <property type="entry name" value="Solute-binding_3/MltF_N"/>
</dbReference>
<evidence type="ECO:0000313" key="4">
    <source>
        <dbReference type="Proteomes" id="UP000288587"/>
    </source>
</evidence>
<evidence type="ECO:0000256" key="1">
    <source>
        <dbReference type="ARBA" id="ARBA00022729"/>
    </source>
</evidence>
<evidence type="ECO:0000313" key="3">
    <source>
        <dbReference type="EMBL" id="RVT85979.1"/>
    </source>
</evidence>
<dbReference type="AlphaFoldDB" id="A0A437LKN2"/>
<name>A0A437LKN2_9BURK</name>
<dbReference type="PANTHER" id="PTHR35936:SF17">
    <property type="entry name" value="ARGININE-BINDING EXTRACELLULAR PROTEIN ARTP"/>
    <property type="match status" value="1"/>
</dbReference>
<keyword evidence="1" id="KW-0732">Signal</keyword>
<dbReference type="Proteomes" id="UP000288587">
    <property type="component" value="Unassembled WGS sequence"/>
</dbReference>
<keyword evidence="4" id="KW-1185">Reference proteome</keyword>
<dbReference type="Gene3D" id="3.40.190.10">
    <property type="entry name" value="Periplasmic binding protein-like II"/>
    <property type="match status" value="2"/>
</dbReference>
<dbReference type="SMART" id="SM00062">
    <property type="entry name" value="PBPb"/>
    <property type="match status" value="1"/>
</dbReference>
<dbReference type="InterPro" id="IPR006311">
    <property type="entry name" value="TAT_signal"/>
</dbReference>
<dbReference type="OrthoDB" id="368476at2"/>
<proteinExistence type="predicted"/>
<comment type="caution">
    <text evidence="3">The sequence shown here is derived from an EMBL/GenBank/DDBJ whole genome shotgun (WGS) entry which is preliminary data.</text>
</comment>
<dbReference type="Pfam" id="PF00497">
    <property type="entry name" value="SBP_bac_3"/>
    <property type="match status" value="1"/>
</dbReference>
<reference evidence="3 4" key="1">
    <citation type="submission" date="2019-01" db="EMBL/GenBank/DDBJ databases">
        <authorList>
            <person name="Chen W.-M."/>
        </authorList>
    </citation>
    <scope>NUCLEOTIDE SEQUENCE [LARGE SCALE GENOMIC DNA]</scope>
    <source>
        <strain evidence="3 4">CCP-18</strain>
    </source>
</reference>
<dbReference type="PANTHER" id="PTHR35936">
    <property type="entry name" value="MEMBRANE-BOUND LYTIC MUREIN TRANSGLYCOSYLASE F"/>
    <property type="match status" value="1"/>
</dbReference>
<dbReference type="SUPFAM" id="SSF53850">
    <property type="entry name" value="Periplasmic binding protein-like II"/>
    <property type="match status" value="1"/>
</dbReference>